<dbReference type="RefSeq" id="WP_115466092.1">
    <property type="nucleotide sequence ID" value="NZ_QKRA01000001.1"/>
</dbReference>
<keyword evidence="2" id="KW-1185">Reference proteome</keyword>
<accession>A0A370UCH6</accession>
<sequence length="290" mass="34456">MIIHSDHLRRFPDTNRVFQPDTLHPEFYMPRANYVYEVDLYTFNGRNDRPGYLGGRAMKKIKKALVSALQDRALNDADFATTFWISRYRITDSIATDPIYIASMVDLQDFIYFDEIAFALEEHYDLEEIQEQDGGFLREVEAHKWRDSAHRVEPWVHVEQSEVWFPCSEHKWFLWDNKIDLERHEFGIYEDWEWDGKIKFSRQEFIQHGIRNMMPYGDEQHTQAELFYVIEKLLARVVNHPHGKISVKSLKFQLHQDASEKVLPMDAIPTTSEEWVPLKINCDGNKKSKQ</sequence>
<proteinExistence type="predicted"/>
<protein>
    <submittedName>
        <fullName evidence="1">Uncharacterized protein</fullName>
    </submittedName>
</protein>
<organism evidence="1 2">
    <name type="scientific">Marinomonas piezotolerans</name>
    <dbReference type="NCBI Taxonomy" id="2213058"/>
    <lineage>
        <taxon>Bacteria</taxon>
        <taxon>Pseudomonadati</taxon>
        <taxon>Pseudomonadota</taxon>
        <taxon>Gammaproteobacteria</taxon>
        <taxon>Oceanospirillales</taxon>
        <taxon>Oceanospirillaceae</taxon>
        <taxon>Marinomonas</taxon>
    </lineage>
</organism>
<comment type="caution">
    <text evidence="1">The sequence shown here is derived from an EMBL/GenBank/DDBJ whole genome shotgun (WGS) entry which is preliminary data.</text>
</comment>
<name>A0A370UCH6_9GAMM</name>
<dbReference type="EMBL" id="QKRA01000001">
    <property type="protein sequence ID" value="RDL45502.1"/>
    <property type="molecule type" value="Genomic_DNA"/>
</dbReference>
<dbReference type="Proteomes" id="UP000254326">
    <property type="component" value="Unassembled WGS sequence"/>
</dbReference>
<dbReference type="AlphaFoldDB" id="A0A370UCH6"/>
<reference evidence="1 2" key="1">
    <citation type="submission" date="2018-06" db="EMBL/GenBank/DDBJ databases">
        <title>Marinomonas sp. YLB-05 draft genome sequence.</title>
        <authorList>
            <person name="Yu L."/>
            <person name="Tang X."/>
        </authorList>
    </citation>
    <scope>NUCLEOTIDE SEQUENCE [LARGE SCALE GENOMIC DNA]</scope>
    <source>
        <strain evidence="1 2">YLB-05</strain>
    </source>
</reference>
<evidence type="ECO:0000313" key="2">
    <source>
        <dbReference type="Proteomes" id="UP000254326"/>
    </source>
</evidence>
<evidence type="ECO:0000313" key="1">
    <source>
        <dbReference type="EMBL" id="RDL45502.1"/>
    </source>
</evidence>
<gene>
    <name evidence="1" type="ORF">DN730_00155</name>
</gene>